<proteinExistence type="predicted"/>
<protein>
    <submittedName>
        <fullName evidence="2">Uncharacterized protein</fullName>
    </submittedName>
</protein>
<evidence type="ECO:0000256" key="1">
    <source>
        <dbReference type="SAM" id="MobiDB-lite"/>
    </source>
</evidence>
<feature type="region of interest" description="Disordered" evidence="1">
    <location>
        <begin position="89"/>
        <end position="125"/>
    </location>
</feature>
<dbReference type="EMBL" id="CAKLBY020000003">
    <property type="protein sequence ID" value="CAK7891165.1"/>
    <property type="molecule type" value="Genomic_DNA"/>
</dbReference>
<dbReference type="Proteomes" id="UP001162060">
    <property type="component" value="Unassembled WGS sequence"/>
</dbReference>
<comment type="caution">
    <text evidence="2">The sequence shown here is derived from an EMBL/GenBank/DDBJ whole genome shotgun (WGS) entry which is preliminary data.</text>
</comment>
<evidence type="ECO:0000313" key="4">
    <source>
        <dbReference type="Proteomes" id="UP001162060"/>
    </source>
</evidence>
<dbReference type="AlphaFoldDB" id="A0AAV1SYZ8"/>
<accession>A0AAV1SYZ8</accession>
<evidence type="ECO:0000313" key="3">
    <source>
        <dbReference type="EMBL" id="CAK7941667.1"/>
    </source>
</evidence>
<organism evidence="2 4">
    <name type="scientific">Peronospora matthiolae</name>
    <dbReference type="NCBI Taxonomy" id="2874970"/>
    <lineage>
        <taxon>Eukaryota</taxon>
        <taxon>Sar</taxon>
        <taxon>Stramenopiles</taxon>
        <taxon>Oomycota</taxon>
        <taxon>Peronosporomycetes</taxon>
        <taxon>Peronosporales</taxon>
        <taxon>Peronosporaceae</taxon>
        <taxon>Peronospora</taxon>
    </lineage>
</organism>
<feature type="compositionally biased region" description="Basic and acidic residues" evidence="1">
    <location>
        <begin position="99"/>
        <end position="124"/>
    </location>
</feature>
<sequence length="141" mass="16739">MAATTAPQQRVHCRFQTDDEYEEEQLLMDIDMELQKVQTLKTQTHDRIEQLRQEQKLLEQQQRRLQRQTDRRDAGAATARMFQLQEKERERLAAAQAQRRREEQRVKAGAEAAERRREHAIETDKDLDDLDAFLAQDATNY</sequence>
<gene>
    <name evidence="2" type="ORF">PM001_LOCUS128</name>
    <name evidence="3" type="ORF">PM001_LOCUS26817</name>
</gene>
<reference evidence="2" key="1">
    <citation type="submission" date="2024-01" db="EMBL/GenBank/DDBJ databases">
        <authorList>
            <person name="Webb A."/>
        </authorList>
    </citation>
    <scope>NUCLEOTIDE SEQUENCE</scope>
    <source>
        <strain evidence="2">Pm1</strain>
    </source>
</reference>
<name>A0AAV1SYZ8_9STRA</name>
<evidence type="ECO:0000313" key="2">
    <source>
        <dbReference type="EMBL" id="CAK7891165.1"/>
    </source>
</evidence>
<dbReference type="EMBL" id="CAKLBY020000264">
    <property type="protein sequence ID" value="CAK7941667.1"/>
    <property type="molecule type" value="Genomic_DNA"/>
</dbReference>
<feature type="region of interest" description="Disordered" evidence="1">
    <location>
        <begin position="60"/>
        <end position="79"/>
    </location>
</feature>